<sequence length="292" mass="30787">MAFLTAEQATTLLKKLLGKPSTNVNNEFFQEPSRPARAAVFQTQIWSEEVPATAPADLASVTTDDGGHPIEGSLLGRTSSSNPMVRKYVKVPLTVVAGSENAAYECAADATYGRVLQDTIPFNYDDGGSYVYQLYKYDGATAIPFGLGSWLLDTEAGVLTFWEYSQVSSFVTSTGAPKITFYRYVGGRGIASASQNAAAIETQSLTFQEPITFQGGDSGVITDALAAIVLDDRDLAALPLDTPAMALQLGADADGSWRVCSFGGGGSAAATSLAIQVRVGGTWVTKSSYSPE</sequence>
<reference evidence="1" key="1">
    <citation type="submission" date="2021-02" db="EMBL/GenBank/DDBJ databases">
        <title>First Annotated Genome of the Yellow-green Alga Tribonema minus.</title>
        <authorList>
            <person name="Mahan K.M."/>
        </authorList>
    </citation>
    <scope>NUCLEOTIDE SEQUENCE</scope>
    <source>
        <strain evidence="1">UTEX B ZZ1240</strain>
    </source>
</reference>
<accession>A0A835YX86</accession>
<dbReference type="Proteomes" id="UP000664859">
    <property type="component" value="Unassembled WGS sequence"/>
</dbReference>
<protein>
    <submittedName>
        <fullName evidence="1">Uncharacterized protein</fullName>
    </submittedName>
</protein>
<keyword evidence="2" id="KW-1185">Reference proteome</keyword>
<evidence type="ECO:0000313" key="1">
    <source>
        <dbReference type="EMBL" id="KAG5183121.1"/>
    </source>
</evidence>
<organism evidence="1 2">
    <name type="scientific">Tribonema minus</name>
    <dbReference type="NCBI Taxonomy" id="303371"/>
    <lineage>
        <taxon>Eukaryota</taxon>
        <taxon>Sar</taxon>
        <taxon>Stramenopiles</taxon>
        <taxon>Ochrophyta</taxon>
        <taxon>PX clade</taxon>
        <taxon>Xanthophyceae</taxon>
        <taxon>Tribonematales</taxon>
        <taxon>Tribonemataceae</taxon>
        <taxon>Tribonema</taxon>
    </lineage>
</organism>
<gene>
    <name evidence="1" type="ORF">JKP88DRAFT_273098</name>
</gene>
<proteinExistence type="predicted"/>
<name>A0A835YX86_9STRA</name>
<dbReference type="EMBL" id="JAFCMP010000223">
    <property type="protein sequence ID" value="KAG5183121.1"/>
    <property type="molecule type" value="Genomic_DNA"/>
</dbReference>
<dbReference type="AlphaFoldDB" id="A0A835YX86"/>
<comment type="caution">
    <text evidence="1">The sequence shown here is derived from an EMBL/GenBank/DDBJ whole genome shotgun (WGS) entry which is preliminary data.</text>
</comment>
<evidence type="ECO:0000313" key="2">
    <source>
        <dbReference type="Proteomes" id="UP000664859"/>
    </source>
</evidence>